<protein>
    <submittedName>
        <fullName evidence="2">Transposable element protein</fullName>
    </submittedName>
</protein>
<evidence type="ECO:0000313" key="2">
    <source>
        <dbReference type="EMBL" id="BBG97858.1"/>
    </source>
</evidence>
<dbReference type="AlphaFoldDB" id="A0A4Y1R181"/>
<feature type="domain" description="Complex 1 LYR protein" evidence="1">
    <location>
        <begin position="12"/>
        <end position="67"/>
    </location>
</feature>
<dbReference type="InterPro" id="IPR043502">
    <property type="entry name" value="DNA/RNA_pol_sf"/>
</dbReference>
<dbReference type="InterPro" id="IPR008011">
    <property type="entry name" value="Complex1_LYR_dom"/>
</dbReference>
<gene>
    <name evidence="2" type="ORF">Prudu_007108</name>
</gene>
<feature type="non-terminal residue" evidence="2">
    <location>
        <position position="313"/>
    </location>
</feature>
<dbReference type="Pfam" id="PF05347">
    <property type="entry name" value="Complex1_LYR"/>
    <property type="match status" value="1"/>
</dbReference>
<dbReference type="SUPFAM" id="SSF56672">
    <property type="entry name" value="DNA/RNA polymerases"/>
    <property type="match status" value="1"/>
</dbReference>
<dbReference type="PANTHER" id="PTHR11439:SF517">
    <property type="entry name" value="CYSTEINE-RICH RLK (RECEPTOR-LIKE PROTEIN KINASE) 8"/>
    <property type="match status" value="1"/>
</dbReference>
<dbReference type="CDD" id="cd20251">
    <property type="entry name" value="Complex1_LYR_SF"/>
    <property type="match status" value="1"/>
</dbReference>
<dbReference type="PANTHER" id="PTHR11439">
    <property type="entry name" value="GAG-POL-RELATED RETROTRANSPOSON"/>
    <property type="match status" value="1"/>
</dbReference>
<reference evidence="2" key="1">
    <citation type="journal article" date="2019" name="Science">
        <title>Mutation of a bHLH transcription factor allowed almond domestication.</title>
        <authorList>
            <person name="Sanchez-Perez R."/>
            <person name="Pavan S."/>
            <person name="Mazzeo R."/>
            <person name="Moldovan C."/>
            <person name="Aiese Cigliano R."/>
            <person name="Del Cueto J."/>
            <person name="Ricciardi F."/>
            <person name="Lotti C."/>
            <person name="Ricciardi L."/>
            <person name="Dicenta F."/>
            <person name="Lopez-Marques R.L."/>
            <person name="Lindberg Moller B."/>
        </authorList>
    </citation>
    <scope>NUCLEOTIDE SEQUENCE</scope>
</reference>
<organism evidence="2">
    <name type="scientific">Prunus dulcis</name>
    <name type="common">Almond</name>
    <name type="synonym">Amygdalus dulcis</name>
    <dbReference type="NCBI Taxonomy" id="3755"/>
    <lineage>
        <taxon>Eukaryota</taxon>
        <taxon>Viridiplantae</taxon>
        <taxon>Streptophyta</taxon>
        <taxon>Embryophyta</taxon>
        <taxon>Tracheophyta</taxon>
        <taxon>Spermatophyta</taxon>
        <taxon>Magnoliopsida</taxon>
        <taxon>eudicotyledons</taxon>
        <taxon>Gunneridae</taxon>
        <taxon>Pentapetalae</taxon>
        <taxon>rosids</taxon>
        <taxon>fabids</taxon>
        <taxon>Rosales</taxon>
        <taxon>Rosaceae</taxon>
        <taxon>Amygdaloideae</taxon>
        <taxon>Amygdaleae</taxon>
        <taxon>Prunus</taxon>
    </lineage>
</organism>
<name>A0A4Y1R181_PRUDU</name>
<sequence length="313" mass="35878">MDKLKMSAEALQVAKVYRHLLRAVKKHVAKEDRARHFKEYVTEEFRNNCKLSDPSSIQQKIKLAHNYTFLLNSVHHHQDLLFSYNIAVDRSDEMKKYLENLLQVLVFNFLSSKTELHYQAAKRVLRYLKGTVDYGLFYKKGESNEFVGFSDSDYAGDLEDRKSTSGHVFMLSSGAVTWSSKKQQVVTLSTTEAEFIAAASCACQAVWLRRILEELHCIQKKPTLIYCDNSSTIKLSKNPVLHGRSKHMDVRFHFLRDLTKAGVVDLVHCQSQDQIADILTKPLKLEAFEKLRGLLGVWSVNLPLLIIPICQET</sequence>
<dbReference type="CDD" id="cd09272">
    <property type="entry name" value="RNase_HI_RT_Ty1"/>
    <property type="match status" value="1"/>
</dbReference>
<evidence type="ECO:0000259" key="1">
    <source>
        <dbReference type="Pfam" id="PF05347"/>
    </source>
</evidence>
<dbReference type="EMBL" id="AP019298">
    <property type="protein sequence ID" value="BBG97858.1"/>
    <property type="molecule type" value="Genomic_DNA"/>
</dbReference>
<accession>A0A4Y1R181</accession>
<proteinExistence type="predicted"/>